<protein>
    <submittedName>
        <fullName evidence="2">Transposon Ty3-G Gag-Pol poly</fullName>
    </submittedName>
</protein>
<dbReference type="AlphaFoldDB" id="A0A6S7H191"/>
<dbReference type="PROSITE" id="PS50994">
    <property type="entry name" value="INTEGRASE"/>
    <property type="match status" value="1"/>
</dbReference>
<accession>A0A6S7H191</accession>
<dbReference type="InterPro" id="IPR021109">
    <property type="entry name" value="Peptidase_aspartic_dom_sf"/>
</dbReference>
<dbReference type="InterPro" id="IPR012337">
    <property type="entry name" value="RNaseH-like_sf"/>
</dbReference>
<name>A0A6S7H191_PARCT</name>
<dbReference type="InterPro" id="IPR000477">
    <property type="entry name" value="RT_dom"/>
</dbReference>
<dbReference type="GO" id="GO:0003676">
    <property type="term" value="F:nucleic acid binding"/>
    <property type="evidence" value="ECO:0007669"/>
    <property type="project" value="InterPro"/>
</dbReference>
<proteinExistence type="predicted"/>
<dbReference type="PANTHER" id="PTHR37984">
    <property type="entry name" value="PROTEIN CBG26694"/>
    <property type="match status" value="1"/>
</dbReference>
<feature type="compositionally biased region" description="Basic residues" evidence="1">
    <location>
        <begin position="761"/>
        <end position="771"/>
    </location>
</feature>
<dbReference type="FunFam" id="3.30.420.10:FF:000063">
    <property type="entry name" value="Retrovirus-related Pol polyprotein from transposon 297-like Protein"/>
    <property type="match status" value="1"/>
</dbReference>
<dbReference type="CDD" id="cd01647">
    <property type="entry name" value="RT_LTR"/>
    <property type="match status" value="1"/>
</dbReference>
<dbReference type="InterPro" id="IPR036397">
    <property type="entry name" value="RNaseH_sf"/>
</dbReference>
<evidence type="ECO:0000313" key="3">
    <source>
        <dbReference type="Proteomes" id="UP001152795"/>
    </source>
</evidence>
<comment type="caution">
    <text evidence="2">The sequence shown here is derived from an EMBL/GenBank/DDBJ whole genome shotgun (WGS) entry which is preliminary data.</text>
</comment>
<dbReference type="InterPro" id="IPR001584">
    <property type="entry name" value="Integrase_cat-core"/>
</dbReference>
<organism evidence="2 3">
    <name type="scientific">Paramuricea clavata</name>
    <name type="common">Red gorgonian</name>
    <name type="synonym">Violescent sea-whip</name>
    <dbReference type="NCBI Taxonomy" id="317549"/>
    <lineage>
        <taxon>Eukaryota</taxon>
        <taxon>Metazoa</taxon>
        <taxon>Cnidaria</taxon>
        <taxon>Anthozoa</taxon>
        <taxon>Octocorallia</taxon>
        <taxon>Malacalcyonacea</taxon>
        <taxon>Plexauridae</taxon>
        <taxon>Paramuricea</taxon>
    </lineage>
</organism>
<evidence type="ECO:0000256" key="1">
    <source>
        <dbReference type="SAM" id="MobiDB-lite"/>
    </source>
</evidence>
<evidence type="ECO:0000313" key="2">
    <source>
        <dbReference type="EMBL" id="CAB3999345.1"/>
    </source>
</evidence>
<dbReference type="SUPFAM" id="SSF56672">
    <property type="entry name" value="DNA/RNA polymerases"/>
    <property type="match status" value="1"/>
</dbReference>
<dbReference type="Gene3D" id="2.40.70.10">
    <property type="entry name" value="Acid Proteases"/>
    <property type="match status" value="1"/>
</dbReference>
<dbReference type="Gene3D" id="3.30.420.10">
    <property type="entry name" value="Ribonuclease H-like superfamily/Ribonuclease H"/>
    <property type="match status" value="1"/>
</dbReference>
<dbReference type="Gene3D" id="3.10.10.10">
    <property type="entry name" value="HIV Type 1 Reverse Transcriptase, subunit A, domain 1"/>
    <property type="match status" value="1"/>
</dbReference>
<dbReference type="Pfam" id="PF00665">
    <property type="entry name" value="rve"/>
    <property type="match status" value="1"/>
</dbReference>
<dbReference type="InterPro" id="IPR043128">
    <property type="entry name" value="Rev_trsase/Diguanyl_cyclase"/>
</dbReference>
<feature type="region of interest" description="Disordered" evidence="1">
    <location>
        <begin position="690"/>
        <end position="771"/>
    </location>
</feature>
<dbReference type="Pfam" id="PF00078">
    <property type="entry name" value="RVT_1"/>
    <property type="match status" value="1"/>
</dbReference>
<dbReference type="InterPro" id="IPR050951">
    <property type="entry name" value="Retrovirus_Pol_polyprotein"/>
</dbReference>
<dbReference type="OrthoDB" id="6114545at2759"/>
<dbReference type="PROSITE" id="PS50878">
    <property type="entry name" value="RT_POL"/>
    <property type="match status" value="1"/>
</dbReference>
<feature type="region of interest" description="Disordered" evidence="1">
    <location>
        <begin position="616"/>
        <end position="646"/>
    </location>
</feature>
<dbReference type="SUPFAM" id="SSF53098">
    <property type="entry name" value="Ribonuclease H-like"/>
    <property type="match status" value="1"/>
</dbReference>
<dbReference type="InterPro" id="IPR043502">
    <property type="entry name" value="DNA/RNA_pol_sf"/>
</dbReference>
<reference evidence="2" key="1">
    <citation type="submission" date="2020-04" db="EMBL/GenBank/DDBJ databases">
        <authorList>
            <person name="Alioto T."/>
            <person name="Alioto T."/>
            <person name="Gomez Garrido J."/>
        </authorList>
    </citation>
    <scope>NUCLEOTIDE SEQUENCE</scope>
    <source>
        <strain evidence="2">A484AB</strain>
    </source>
</reference>
<sequence>MGKDSYSSEETDSSDDEYQQAKNLHLLHLKSLRIHEVGNENDMPRDNEWWEIVQVGHGRLQCQLDTGAQASVMTAKQLQSVAPNAQIKKTHKRLVSYSQHQIVPRGCITLKVKHKEKEIKVKFFIIDKAHNPILSGKVCKALNLVKRIHEIHHNLKELLIQHPDLENATGSMPGTYSIKIDPTVTPVVHGPRRQPAALLPKITSKLKEMEKEGHLAKVTQPTDWVNSMVVAQKGEKIRICIDPSDLNKAIKREHYPSKTVEEITTKIPGAKVFSVLDAKSGYLQMKIDYESSLLTTMNTPLGRYRWLKLPFGIKSAPEMYQRAMDDMLEGIEYAYAIMDDILIAGRDVAHHDAVLRQVLDRAQSYNLKLNFDKVKIRKEEVPYVGHLISAHGLKPDPTKVEVMKNMPAPENKDDVRCFLGSVQYLAKFLPRLAEVEEPLRHLTKKDTVFHWDKAASDIFTFKSKNYVLSVDYYSKYIEVTELNDLSAFSTIEALKGHFERHGIPERLTTDCGTQYTSVEFKNFAKAYNFQHVLISPKHPKANGEAEAAVKIVKSLWRKNNDKHKALLVYRATPLAGIDLSPSQLCIGRRLRTNLPIARSLLEPEAYNTNDIKRRTRHAKEKQTYYHNRHGTKELSPLKPGEHVRIRPEPGSKLWRQATVVDHHSSPRSYIVDTGQRKLRRNRIALRLDPGRSSMGVAENDYDANDDMSHHETLDNPNPVSVPPAHHPPVETATSTVKGKETPVKRSGSETHQTHYTTRSGRISRKPAKLNI</sequence>
<dbReference type="PANTHER" id="PTHR37984:SF8">
    <property type="entry name" value="CCHC-TYPE DOMAIN-CONTAINING PROTEIN"/>
    <property type="match status" value="1"/>
</dbReference>
<dbReference type="GO" id="GO:0015074">
    <property type="term" value="P:DNA integration"/>
    <property type="evidence" value="ECO:0007669"/>
    <property type="project" value="InterPro"/>
</dbReference>
<dbReference type="Gene3D" id="3.30.70.270">
    <property type="match status" value="1"/>
</dbReference>
<dbReference type="EMBL" id="CACRXK020003568">
    <property type="protein sequence ID" value="CAB3999345.1"/>
    <property type="molecule type" value="Genomic_DNA"/>
</dbReference>
<dbReference type="Proteomes" id="UP001152795">
    <property type="component" value="Unassembled WGS sequence"/>
</dbReference>
<gene>
    <name evidence="2" type="ORF">PACLA_8A036242</name>
</gene>
<feature type="compositionally biased region" description="Basic and acidic residues" evidence="1">
    <location>
        <begin position="737"/>
        <end position="752"/>
    </location>
</feature>
<dbReference type="CDD" id="cd05481">
    <property type="entry name" value="retropepsin_like_LTR_1"/>
    <property type="match status" value="1"/>
</dbReference>
<keyword evidence="3" id="KW-1185">Reference proteome</keyword>